<organism evidence="3 4">
    <name type="scientific">Funneliformis mosseae</name>
    <name type="common">Endomycorrhizal fungus</name>
    <name type="synonym">Glomus mosseae</name>
    <dbReference type="NCBI Taxonomy" id="27381"/>
    <lineage>
        <taxon>Eukaryota</taxon>
        <taxon>Fungi</taxon>
        <taxon>Fungi incertae sedis</taxon>
        <taxon>Mucoromycota</taxon>
        <taxon>Glomeromycotina</taxon>
        <taxon>Glomeromycetes</taxon>
        <taxon>Glomerales</taxon>
        <taxon>Glomeraceae</taxon>
        <taxon>Funneliformis</taxon>
    </lineage>
</organism>
<reference evidence="3" key="1">
    <citation type="submission" date="2021-06" db="EMBL/GenBank/DDBJ databases">
        <authorList>
            <person name="Kallberg Y."/>
            <person name="Tangrot J."/>
            <person name="Rosling A."/>
        </authorList>
    </citation>
    <scope>NUCLEOTIDE SEQUENCE</scope>
    <source>
        <strain evidence="3">87-6 pot B 2015</strain>
    </source>
</reference>
<sequence length="589" mass="66241">MSSIREEQLPRVILPSVLRRSTIFSTKENLPKSTQITKARRVTQLPANNVSNTLKRPIYAAAIKTPGTHAHTTVKKPIERLGTLTTTRKEALKNSSLVKSVPQSTLNASRIQPPQGNKSLNRTISFARNNIGTKTTRSGIEHENKNKGPIRLFSNLQKPNTLTNGNPLTRVNPNLNRPLRSMVTPAHKTQKAGISKVNTISSERSRQTNNLKDTQIKFKPNPISLQEILSSRTSIDVTKKRETLLGSRLNSKSSTTPGKLSMSRSRMSYSYRVEKPREARASIISGALRVPRNNAKKNSRSTLIGRDMSCRKLSTIRELSVRPNQSKYINKKPADQSLAVRDASRTFTQRLPTPALRHTTTSVIDQDDRTQRKPSEQNLTAIQEVSLTRQVINARQPAQVGNSERTVESLVNPLRRMSIRRLSRKSSLINDNTFSQSMNLPLSQHCNSFTSNNNILPKVCVDEKKVTPSNKENNSQQNINILTSAATLMLRRPTQITNQVPIRALNDDQKTPAIKEIGSHKNDDLLTLAASIPLPQSPYEDRKKVYLTRESYSNNNFSSDVEKARLYEELEELEKQLEQEISEDMSEIL</sequence>
<evidence type="ECO:0000313" key="3">
    <source>
        <dbReference type="EMBL" id="CAG8562936.1"/>
    </source>
</evidence>
<dbReference type="AlphaFoldDB" id="A0A9N9FWQ9"/>
<feature type="compositionally biased region" description="Polar residues" evidence="2">
    <location>
        <begin position="249"/>
        <end position="258"/>
    </location>
</feature>
<accession>A0A9N9FWQ9</accession>
<keyword evidence="1" id="KW-0175">Coiled coil</keyword>
<feature type="region of interest" description="Disordered" evidence="2">
    <location>
        <begin position="249"/>
        <end position="269"/>
    </location>
</feature>
<evidence type="ECO:0000313" key="4">
    <source>
        <dbReference type="Proteomes" id="UP000789375"/>
    </source>
</evidence>
<comment type="caution">
    <text evidence="3">The sequence shown here is derived from an EMBL/GenBank/DDBJ whole genome shotgun (WGS) entry which is preliminary data.</text>
</comment>
<evidence type="ECO:0000256" key="1">
    <source>
        <dbReference type="SAM" id="Coils"/>
    </source>
</evidence>
<dbReference type="EMBL" id="CAJVPP010001579">
    <property type="protein sequence ID" value="CAG8562936.1"/>
    <property type="molecule type" value="Genomic_DNA"/>
</dbReference>
<protein>
    <submittedName>
        <fullName evidence="3">4950_t:CDS:1</fullName>
    </submittedName>
</protein>
<name>A0A9N9FWQ9_FUNMO</name>
<gene>
    <name evidence="3" type="ORF">FMOSSE_LOCUS7051</name>
</gene>
<dbReference type="Proteomes" id="UP000789375">
    <property type="component" value="Unassembled WGS sequence"/>
</dbReference>
<feature type="coiled-coil region" evidence="1">
    <location>
        <begin position="560"/>
        <end position="587"/>
    </location>
</feature>
<keyword evidence="4" id="KW-1185">Reference proteome</keyword>
<proteinExistence type="predicted"/>
<feature type="region of interest" description="Disordered" evidence="2">
    <location>
        <begin position="96"/>
        <end position="120"/>
    </location>
</feature>
<evidence type="ECO:0000256" key="2">
    <source>
        <dbReference type="SAM" id="MobiDB-lite"/>
    </source>
</evidence>